<keyword evidence="1" id="KW-0719">Serine esterase</keyword>
<dbReference type="Proteomes" id="UP001301958">
    <property type="component" value="Unassembled WGS sequence"/>
</dbReference>
<feature type="non-terminal residue" evidence="6">
    <location>
        <position position="1"/>
    </location>
</feature>
<name>A0AAN6YR33_9PEZI</name>
<organism evidence="6 7">
    <name type="scientific">Podospora fimiseda</name>
    <dbReference type="NCBI Taxonomy" id="252190"/>
    <lineage>
        <taxon>Eukaryota</taxon>
        <taxon>Fungi</taxon>
        <taxon>Dikarya</taxon>
        <taxon>Ascomycota</taxon>
        <taxon>Pezizomycotina</taxon>
        <taxon>Sordariomycetes</taxon>
        <taxon>Sordariomycetidae</taxon>
        <taxon>Sordariales</taxon>
        <taxon>Podosporaceae</taxon>
        <taxon>Podospora</taxon>
    </lineage>
</organism>
<dbReference type="InterPro" id="IPR011118">
    <property type="entry name" value="Tannase/feruloyl_esterase"/>
</dbReference>
<evidence type="ECO:0000313" key="6">
    <source>
        <dbReference type="EMBL" id="KAK4222928.1"/>
    </source>
</evidence>
<evidence type="ECO:0000313" key="7">
    <source>
        <dbReference type="Proteomes" id="UP001301958"/>
    </source>
</evidence>
<evidence type="ECO:0000256" key="2">
    <source>
        <dbReference type="ARBA" id="ARBA00022729"/>
    </source>
</evidence>
<keyword evidence="4" id="KW-1015">Disulfide bond</keyword>
<dbReference type="AlphaFoldDB" id="A0AAN6YR33"/>
<keyword evidence="7" id="KW-1185">Reference proteome</keyword>
<gene>
    <name evidence="6" type="ORF">QBC38DRAFT_374161</name>
</gene>
<comment type="caution">
    <text evidence="6">The sequence shown here is derived from an EMBL/GenBank/DDBJ whole genome shotgun (WGS) entry which is preliminary data.</text>
</comment>
<evidence type="ECO:0000256" key="3">
    <source>
        <dbReference type="ARBA" id="ARBA00022801"/>
    </source>
</evidence>
<dbReference type="GO" id="GO:0052689">
    <property type="term" value="F:carboxylic ester hydrolase activity"/>
    <property type="evidence" value="ECO:0007669"/>
    <property type="project" value="UniProtKB-KW"/>
</dbReference>
<evidence type="ECO:0000256" key="1">
    <source>
        <dbReference type="ARBA" id="ARBA00022487"/>
    </source>
</evidence>
<keyword evidence="2" id="KW-0732">Signal</keyword>
<dbReference type="EMBL" id="MU865447">
    <property type="protein sequence ID" value="KAK4222928.1"/>
    <property type="molecule type" value="Genomic_DNA"/>
</dbReference>
<protein>
    <recommendedName>
        <fullName evidence="5">Carboxylic ester hydrolase</fullName>
        <ecNumber evidence="5">3.1.1.-</ecNumber>
    </recommendedName>
</protein>
<evidence type="ECO:0000256" key="4">
    <source>
        <dbReference type="ARBA" id="ARBA00023157"/>
    </source>
</evidence>
<proteinExistence type="inferred from homology"/>
<dbReference type="Pfam" id="PF07519">
    <property type="entry name" value="Tannase"/>
    <property type="match status" value="1"/>
</dbReference>
<comment type="similarity">
    <text evidence="5">Belongs to the tannase family.</text>
</comment>
<evidence type="ECO:0000256" key="5">
    <source>
        <dbReference type="RuleBase" id="RU361238"/>
    </source>
</evidence>
<keyword evidence="3 5" id="KW-0378">Hydrolase</keyword>
<reference evidence="6" key="1">
    <citation type="journal article" date="2023" name="Mol. Phylogenet. Evol.">
        <title>Genome-scale phylogeny and comparative genomics of the fungal order Sordariales.</title>
        <authorList>
            <person name="Hensen N."/>
            <person name="Bonometti L."/>
            <person name="Westerberg I."/>
            <person name="Brannstrom I.O."/>
            <person name="Guillou S."/>
            <person name="Cros-Aarteil S."/>
            <person name="Calhoun S."/>
            <person name="Haridas S."/>
            <person name="Kuo A."/>
            <person name="Mondo S."/>
            <person name="Pangilinan J."/>
            <person name="Riley R."/>
            <person name="LaButti K."/>
            <person name="Andreopoulos B."/>
            <person name="Lipzen A."/>
            <person name="Chen C."/>
            <person name="Yan M."/>
            <person name="Daum C."/>
            <person name="Ng V."/>
            <person name="Clum A."/>
            <person name="Steindorff A."/>
            <person name="Ohm R.A."/>
            <person name="Martin F."/>
            <person name="Silar P."/>
            <person name="Natvig D.O."/>
            <person name="Lalanne C."/>
            <person name="Gautier V."/>
            <person name="Ament-Velasquez S.L."/>
            <person name="Kruys A."/>
            <person name="Hutchinson M.I."/>
            <person name="Powell A.J."/>
            <person name="Barry K."/>
            <person name="Miller A.N."/>
            <person name="Grigoriev I.V."/>
            <person name="Debuchy R."/>
            <person name="Gladieux P."/>
            <person name="Hiltunen Thoren M."/>
            <person name="Johannesson H."/>
        </authorList>
    </citation>
    <scope>NUCLEOTIDE SEQUENCE</scope>
    <source>
        <strain evidence="6">CBS 990.96</strain>
    </source>
</reference>
<reference evidence="6" key="2">
    <citation type="submission" date="2023-05" db="EMBL/GenBank/DDBJ databases">
        <authorList>
            <consortium name="Lawrence Berkeley National Laboratory"/>
            <person name="Steindorff A."/>
            <person name="Hensen N."/>
            <person name="Bonometti L."/>
            <person name="Westerberg I."/>
            <person name="Brannstrom I.O."/>
            <person name="Guillou S."/>
            <person name="Cros-Aarteil S."/>
            <person name="Calhoun S."/>
            <person name="Haridas S."/>
            <person name="Kuo A."/>
            <person name="Mondo S."/>
            <person name="Pangilinan J."/>
            <person name="Riley R."/>
            <person name="Labutti K."/>
            <person name="Andreopoulos B."/>
            <person name="Lipzen A."/>
            <person name="Chen C."/>
            <person name="Yanf M."/>
            <person name="Daum C."/>
            <person name="Ng V."/>
            <person name="Clum A."/>
            <person name="Ohm R."/>
            <person name="Martin F."/>
            <person name="Silar P."/>
            <person name="Natvig D."/>
            <person name="Lalanne C."/>
            <person name="Gautier V."/>
            <person name="Ament-Velasquez S.L."/>
            <person name="Kruys A."/>
            <person name="Hutchinson M.I."/>
            <person name="Powell A.J."/>
            <person name="Barry K."/>
            <person name="Miller A.N."/>
            <person name="Grigoriev I.V."/>
            <person name="Debuchy R."/>
            <person name="Gladieux P."/>
            <person name="Thoren M.H."/>
            <person name="Johannesson H."/>
        </authorList>
    </citation>
    <scope>NUCLEOTIDE SEQUENCE</scope>
    <source>
        <strain evidence="6">CBS 990.96</strain>
    </source>
</reference>
<dbReference type="EC" id="3.1.1.-" evidence="5"/>
<sequence length="90" mass="9858">VTGGAGQAVALQQVLNLGKGWSVPFFEGNGNYDALVALMDWVQKKKPVEKIIATTKETSGKMKQQPICKYPAKAQYNRGYVYSADSWVCS</sequence>
<accession>A0AAN6YR33</accession>